<protein>
    <submittedName>
        <fullName evidence="7">MFS general substrate transporter</fullName>
    </submittedName>
</protein>
<evidence type="ECO:0000256" key="2">
    <source>
        <dbReference type="ARBA" id="ARBA00022692"/>
    </source>
</evidence>
<evidence type="ECO:0000313" key="7">
    <source>
        <dbReference type="EMBL" id="KAF7296868.1"/>
    </source>
</evidence>
<comment type="caution">
    <text evidence="7">The sequence shown here is derived from an EMBL/GenBank/DDBJ whole genome shotgun (WGS) entry which is preliminary data.</text>
</comment>
<feature type="transmembrane region" description="Helical" evidence="5">
    <location>
        <begin position="153"/>
        <end position="172"/>
    </location>
</feature>
<feature type="transmembrane region" description="Helical" evidence="5">
    <location>
        <begin position="444"/>
        <end position="467"/>
    </location>
</feature>
<evidence type="ECO:0000256" key="1">
    <source>
        <dbReference type="ARBA" id="ARBA00004141"/>
    </source>
</evidence>
<reference evidence="7" key="1">
    <citation type="submission" date="2020-05" db="EMBL/GenBank/DDBJ databases">
        <title>Mycena genomes resolve the evolution of fungal bioluminescence.</title>
        <authorList>
            <person name="Tsai I.J."/>
        </authorList>
    </citation>
    <scope>NUCLEOTIDE SEQUENCE</scope>
    <source>
        <strain evidence="7">171206Taipei</strain>
    </source>
</reference>
<dbReference type="RefSeq" id="XP_037217227.1">
    <property type="nucleotide sequence ID" value="XM_037365815.1"/>
</dbReference>
<keyword evidence="8" id="KW-1185">Reference proteome</keyword>
<dbReference type="GO" id="GO:0022857">
    <property type="term" value="F:transmembrane transporter activity"/>
    <property type="evidence" value="ECO:0007669"/>
    <property type="project" value="InterPro"/>
</dbReference>
<evidence type="ECO:0000256" key="4">
    <source>
        <dbReference type="ARBA" id="ARBA00023136"/>
    </source>
</evidence>
<feature type="transmembrane region" description="Helical" evidence="5">
    <location>
        <begin position="55"/>
        <end position="80"/>
    </location>
</feature>
<dbReference type="Pfam" id="PF07690">
    <property type="entry name" value="MFS_1"/>
    <property type="match status" value="1"/>
</dbReference>
<proteinExistence type="predicted"/>
<dbReference type="InterPro" id="IPR011701">
    <property type="entry name" value="MFS"/>
</dbReference>
<feature type="transmembrane region" description="Helical" evidence="5">
    <location>
        <begin position="385"/>
        <end position="401"/>
    </location>
</feature>
<feature type="transmembrane region" description="Helical" evidence="5">
    <location>
        <begin position="210"/>
        <end position="232"/>
    </location>
</feature>
<feature type="transmembrane region" description="Helical" evidence="5">
    <location>
        <begin position="518"/>
        <end position="537"/>
    </location>
</feature>
<dbReference type="InterPro" id="IPR020846">
    <property type="entry name" value="MFS_dom"/>
</dbReference>
<feature type="transmembrane region" description="Helical" evidence="5">
    <location>
        <begin position="350"/>
        <end position="373"/>
    </location>
</feature>
<feature type="transmembrane region" description="Helical" evidence="5">
    <location>
        <begin position="121"/>
        <end position="147"/>
    </location>
</feature>
<accession>A0A8H6W0A5</accession>
<evidence type="ECO:0000313" key="8">
    <source>
        <dbReference type="Proteomes" id="UP000636479"/>
    </source>
</evidence>
<feature type="transmembrane region" description="Helical" evidence="5">
    <location>
        <begin position="253"/>
        <end position="274"/>
    </location>
</feature>
<keyword evidence="2 5" id="KW-0812">Transmembrane</keyword>
<dbReference type="GeneID" id="59348331"/>
<evidence type="ECO:0000256" key="5">
    <source>
        <dbReference type="SAM" id="Phobius"/>
    </source>
</evidence>
<sequence length="570" mass="60526">MAHDPPPGLSPALELSDPIAVEEVDDVALEHESSSQNLKAAAAAEGPATKHDWKFWAIISSLSISQMLTAIEFTAVATALPVISEELHGNNYIWIGSAYTLASTALLPFCAGLAQIFGRRFVMLLSIAIFMVGSALCGAATSMNFLIAGRTVQGLGAGGIISLIQIIISDLVGLKERGIFNGIIAMAYGVGAGAGPVIGGALAQEGHWRWLFYMNLPIGGFCGALILLFVNLKVPQTPLKEKLQKLDFIGNALIVASTTSMVLALTWGGTVFAWASSKVLLPLIIGCVGLVAFVVYEAFIPKYPIIPLSLMATRTAFAGYIQNFLSALVLSAIGYWLPVYFQACKGAGPIASGVDVFGITFTVAPVSAVTGILVNRTGRYRPQMWLGWALMILGTALLGTLDEHSSRGKAIGYQILIGAGIGFAYVAAYFPVLAPIEVKYNAQALAWFFFLRQFALIWGVTIGGTILQNKLTDALPAEFLAQFPGGTQIAFTIIPSISSLSPELGGQVKHAFAEAFKLLWDVLAGLAGAGMLVSWLMKGLPLHAKVDEQWGRQDLEKSEAQGEEVEMGGV</sequence>
<feature type="domain" description="Major facilitator superfamily (MFS) profile" evidence="6">
    <location>
        <begin position="58"/>
        <end position="542"/>
    </location>
</feature>
<dbReference type="OrthoDB" id="3437016at2759"/>
<dbReference type="Proteomes" id="UP000636479">
    <property type="component" value="Unassembled WGS sequence"/>
</dbReference>
<dbReference type="GO" id="GO:0005886">
    <property type="term" value="C:plasma membrane"/>
    <property type="evidence" value="ECO:0007669"/>
    <property type="project" value="TreeGrafter"/>
</dbReference>
<dbReference type="AlphaFoldDB" id="A0A8H6W0A5"/>
<dbReference type="EMBL" id="JACAZF010000008">
    <property type="protein sequence ID" value="KAF7296868.1"/>
    <property type="molecule type" value="Genomic_DNA"/>
</dbReference>
<dbReference type="InterPro" id="IPR036259">
    <property type="entry name" value="MFS_trans_sf"/>
</dbReference>
<dbReference type="PANTHER" id="PTHR23501">
    <property type="entry name" value="MAJOR FACILITATOR SUPERFAMILY"/>
    <property type="match status" value="1"/>
</dbReference>
<gene>
    <name evidence="7" type="ORF">MIND_00918100</name>
</gene>
<dbReference type="SUPFAM" id="SSF103473">
    <property type="entry name" value="MFS general substrate transporter"/>
    <property type="match status" value="1"/>
</dbReference>
<feature type="transmembrane region" description="Helical" evidence="5">
    <location>
        <begin position="179"/>
        <end position="198"/>
    </location>
</feature>
<keyword evidence="4 5" id="KW-0472">Membrane</keyword>
<feature type="transmembrane region" description="Helical" evidence="5">
    <location>
        <begin position="92"/>
        <end position="114"/>
    </location>
</feature>
<dbReference type="Gene3D" id="1.20.1250.20">
    <property type="entry name" value="MFS general substrate transporter like domains"/>
    <property type="match status" value="1"/>
</dbReference>
<keyword evidence="3 5" id="KW-1133">Transmembrane helix</keyword>
<dbReference type="PANTHER" id="PTHR23501:SF102">
    <property type="entry name" value="DRUG TRANSPORTER, PUTATIVE (AFU_ORTHOLOGUE AFUA_3G08530)-RELATED"/>
    <property type="match status" value="1"/>
</dbReference>
<dbReference type="PRINTS" id="PR01036">
    <property type="entry name" value="TCRTETB"/>
</dbReference>
<feature type="transmembrane region" description="Helical" evidence="5">
    <location>
        <begin position="413"/>
        <end position="432"/>
    </location>
</feature>
<dbReference type="PROSITE" id="PS50850">
    <property type="entry name" value="MFS"/>
    <property type="match status" value="1"/>
</dbReference>
<feature type="transmembrane region" description="Helical" evidence="5">
    <location>
        <begin position="320"/>
        <end position="338"/>
    </location>
</feature>
<evidence type="ECO:0000259" key="6">
    <source>
        <dbReference type="PROSITE" id="PS50850"/>
    </source>
</evidence>
<comment type="subcellular location">
    <subcellularLocation>
        <location evidence="1">Membrane</location>
        <topology evidence="1">Multi-pass membrane protein</topology>
    </subcellularLocation>
</comment>
<organism evidence="7 8">
    <name type="scientific">Mycena indigotica</name>
    <dbReference type="NCBI Taxonomy" id="2126181"/>
    <lineage>
        <taxon>Eukaryota</taxon>
        <taxon>Fungi</taxon>
        <taxon>Dikarya</taxon>
        <taxon>Basidiomycota</taxon>
        <taxon>Agaricomycotina</taxon>
        <taxon>Agaricomycetes</taxon>
        <taxon>Agaricomycetidae</taxon>
        <taxon>Agaricales</taxon>
        <taxon>Marasmiineae</taxon>
        <taxon>Mycenaceae</taxon>
        <taxon>Mycena</taxon>
    </lineage>
</organism>
<name>A0A8H6W0A5_9AGAR</name>
<feature type="transmembrane region" description="Helical" evidence="5">
    <location>
        <begin position="280"/>
        <end position="299"/>
    </location>
</feature>
<evidence type="ECO:0000256" key="3">
    <source>
        <dbReference type="ARBA" id="ARBA00022989"/>
    </source>
</evidence>